<proteinExistence type="predicted"/>
<dbReference type="Proteomes" id="UP000056453">
    <property type="component" value="Unassembled WGS sequence"/>
</dbReference>
<accession>A0AAW3MYP4</accession>
<evidence type="ECO:0000313" key="2">
    <source>
        <dbReference type="EMBL" id="KVP98115.1"/>
    </source>
</evidence>
<dbReference type="EMBL" id="LPBJ01000047">
    <property type="protein sequence ID" value="KVP98115.1"/>
    <property type="molecule type" value="Genomic_DNA"/>
</dbReference>
<name>A0AAW3MYP4_9BURK</name>
<dbReference type="RefSeq" id="WP_059954210.1">
    <property type="nucleotide sequence ID" value="NZ_LPBJ01000047.1"/>
</dbReference>
<reference evidence="2 3" key="1">
    <citation type="submission" date="2015-11" db="EMBL/GenBank/DDBJ databases">
        <title>Expanding the genomic diversity of Burkholderia species for the development of highly accurate diagnostics.</title>
        <authorList>
            <person name="Sahl J."/>
            <person name="Keim P."/>
            <person name="Wagner D."/>
        </authorList>
    </citation>
    <scope>NUCLEOTIDE SEQUENCE [LARGE SCALE GENOMIC DNA]</scope>
    <source>
        <strain evidence="2 3">MSMB1808WGS</strain>
    </source>
</reference>
<feature type="chain" id="PRO_5043935307" evidence="1">
    <location>
        <begin position="23"/>
        <end position="355"/>
    </location>
</feature>
<dbReference type="AlphaFoldDB" id="A0AAW3MYP4"/>
<protein>
    <submittedName>
        <fullName evidence="2">Uncharacterized protein</fullName>
    </submittedName>
</protein>
<feature type="signal peptide" evidence="1">
    <location>
        <begin position="1"/>
        <end position="22"/>
    </location>
</feature>
<keyword evidence="1" id="KW-0732">Signal</keyword>
<gene>
    <name evidence="2" type="ORF">WJ96_05965</name>
</gene>
<keyword evidence="3" id="KW-1185">Reference proteome</keyword>
<organism evidence="2 3">
    <name type="scientific">Burkholderia ubonensis</name>
    <dbReference type="NCBI Taxonomy" id="101571"/>
    <lineage>
        <taxon>Bacteria</taxon>
        <taxon>Pseudomonadati</taxon>
        <taxon>Pseudomonadota</taxon>
        <taxon>Betaproteobacteria</taxon>
        <taxon>Burkholderiales</taxon>
        <taxon>Burkholderiaceae</taxon>
        <taxon>Burkholderia</taxon>
        <taxon>Burkholderia cepacia complex</taxon>
    </lineage>
</organism>
<sequence>MNKSIKAIAIASAALFALPAFADEADTFCQLNQAQSDVQRSISGSAEAFTSVGDPVTGSSSVVTVGVRKSLSKHYQANLMGRLADAQCTSYRAARKLAEQAQNVEQRSNLKAIEAMEPLLREALAAANANVKREQDLLVARAARLTDVKEAFETADGLRTQISTLAQLRSRQQDQLPAAEVPLKDLVNESVADQADVASLTSKIQAQAGWDVVVAVGTRTDLRGNAGASNFIAVTASYSFGQPAAARAAGRVSELTTKLLNEQRDAGMQSLTRARDTVHGLIEGEKLVLDGLTQRKALVDSTMARIAGVDTEDGLRAQRAGKVEQLTVAAKIAGSEARLDYLKGWLARNTDSSIN</sequence>
<comment type="caution">
    <text evidence="2">The sequence shown here is derived from an EMBL/GenBank/DDBJ whole genome shotgun (WGS) entry which is preliminary data.</text>
</comment>
<evidence type="ECO:0000256" key="1">
    <source>
        <dbReference type="SAM" id="SignalP"/>
    </source>
</evidence>
<evidence type="ECO:0000313" key="3">
    <source>
        <dbReference type="Proteomes" id="UP000056453"/>
    </source>
</evidence>